<evidence type="ECO:0000313" key="1">
    <source>
        <dbReference type="EMBL" id="GGM55802.1"/>
    </source>
</evidence>
<dbReference type="AlphaFoldDB" id="A0A8J3FWT0"/>
<dbReference type="EMBL" id="BMMK01000011">
    <property type="protein sequence ID" value="GGM55802.1"/>
    <property type="molecule type" value="Genomic_DNA"/>
</dbReference>
<comment type="caution">
    <text evidence="1">The sequence shown here is derived from an EMBL/GenBank/DDBJ whole genome shotgun (WGS) entry which is preliminary data.</text>
</comment>
<name>A0A8J3FWT0_9PSEU</name>
<keyword evidence="2" id="KW-1185">Reference proteome</keyword>
<organism evidence="1 2">
    <name type="scientific">Longimycelium tulufanense</name>
    <dbReference type="NCBI Taxonomy" id="907463"/>
    <lineage>
        <taxon>Bacteria</taxon>
        <taxon>Bacillati</taxon>
        <taxon>Actinomycetota</taxon>
        <taxon>Actinomycetes</taxon>
        <taxon>Pseudonocardiales</taxon>
        <taxon>Pseudonocardiaceae</taxon>
        <taxon>Longimycelium</taxon>
    </lineage>
</organism>
<reference evidence="1" key="1">
    <citation type="journal article" date="2014" name="Int. J. Syst. Evol. Microbiol.">
        <title>Complete genome sequence of Corynebacterium casei LMG S-19264T (=DSM 44701T), isolated from a smear-ripened cheese.</title>
        <authorList>
            <consortium name="US DOE Joint Genome Institute (JGI-PGF)"/>
            <person name="Walter F."/>
            <person name="Albersmeier A."/>
            <person name="Kalinowski J."/>
            <person name="Ruckert C."/>
        </authorList>
    </citation>
    <scope>NUCLEOTIDE SEQUENCE</scope>
    <source>
        <strain evidence="1">CGMCC 4.5737</strain>
    </source>
</reference>
<accession>A0A8J3FWT0</accession>
<sequence>MNELPKVGDRVRAARITEGVVEEFSGNEFFVKADADNVDLDAWVWGERGWTWEILLPDPIDDPVGTVRIDDDVNVDAAAVDFYTKVKSNVWCRAGYATFYSDNHVAKYRILARPEVDA</sequence>
<evidence type="ECO:0000313" key="2">
    <source>
        <dbReference type="Proteomes" id="UP000637578"/>
    </source>
</evidence>
<gene>
    <name evidence="1" type="ORF">GCM10012275_28630</name>
</gene>
<proteinExistence type="predicted"/>
<reference evidence="1" key="2">
    <citation type="submission" date="2020-09" db="EMBL/GenBank/DDBJ databases">
        <authorList>
            <person name="Sun Q."/>
            <person name="Zhou Y."/>
        </authorList>
    </citation>
    <scope>NUCLEOTIDE SEQUENCE</scope>
    <source>
        <strain evidence="1">CGMCC 4.5737</strain>
    </source>
</reference>
<protein>
    <submittedName>
        <fullName evidence="1">Uncharacterized protein</fullName>
    </submittedName>
</protein>
<dbReference type="RefSeq" id="WP_189057811.1">
    <property type="nucleotide sequence ID" value="NZ_BMMK01000011.1"/>
</dbReference>
<dbReference type="Proteomes" id="UP000637578">
    <property type="component" value="Unassembled WGS sequence"/>
</dbReference>